<dbReference type="EMBL" id="BSOJ01000006">
    <property type="protein sequence ID" value="GLR25510.1"/>
    <property type="molecule type" value="Genomic_DNA"/>
</dbReference>
<sequence>MALNPVGASPILRPVKLWFVIVSLMVSLLLKLVPVDRNLVLPDILVLVLVFWNIRQPRLVGIGVAWTLGMIMDVHSASVFGEHALAYTLLSYFAITIHRRVLWFSPGMQAVHLLPLFLAAQIMTIVVRMAVGGMMPSLWILSESFMTAALWPLAQFVLLAPQKLPENRDNDRPI</sequence>
<keyword evidence="5" id="KW-0133">Cell shape</keyword>
<name>A0ABQ5YNZ7_9BURK</name>
<dbReference type="Proteomes" id="UP001156664">
    <property type="component" value="Unassembled WGS sequence"/>
</dbReference>
<keyword evidence="10" id="KW-1185">Reference proteome</keyword>
<evidence type="ECO:0000313" key="10">
    <source>
        <dbReference type="Proteomes" id="UP001156664"/>
    </source>
</evidence>
<dbReference type="InterPro" id="IPR026034">
    <property type="entry name" value="MreD_proteobac"/>
</dbReference>
<evidence type="ECO:0000256" key="3">
    <source>
        <dbReference type="ARBA" id="ARBA00022475"/>
    </source>
</evidence>
<comment type="similarity">
    <text evidence="2">Belongs to the MreD family.</text>
</comment>
<dbReference type="RefSeq" id="WP_284279870.1">
    <property type="nucleotide sequence ID" value="NZ_BSOJ01000006.1"/>
</dbReference>
<protein>
    <submittedName>
        <fullName evidence="9">Rod shape-determining protein MreD</fullName>
    </submittedName>
</protein>
<evidence type="ECO:0000256" key="2">
    <source>
        <dbReference type="ARBA" id="ARBA00007776"/>
    </source>
</evidence>
<proteinExistence type="inferred from homology"/>
<evidence type="ECO:0000256" key="7">
    <source>
        <dbReference type="ARBA" id="ARBA00023136"/>
    </source>
</evidence>
<keyword evidence="3" id="KW-1003">Cell membrane</keyword>
<comment type="subcellular location">
    <subcellularLocation>
        <location evidence="1">Cell membrane</location>
        <topology evidence="1">Multi-pass membrane protein</topology>
    </subcellularLocation>
</comment>
<comment type="caution">
    <text evidence="9">The sequence shown here is derived from an EMBL/GenBank/DDBJ whole genome shotgun (WGS) entry which is preliminary data.</text>
</comment>
<keyword evidence="4 8" id="KW-0812">Transmembrane</keyword>
<evidence type="ECO:0000256" key="1">
    <source>
        <dbReference type="ARBA" id="ARBA00004651"/>
    </source>
</evidence>
<dbReference type="PIRSF" id="PIRSF018472">
    <property type="entry name" value="MreD_proteobac"/>
    <property type="match status" value="1"/>
</dbReference>
<feature type="transmembrane region" description="Helical" evidence="8">
    <location>
        <begin position="80"/>
        <end position="98"/>
    </location>
</feature>
<dbReference type="PANTHER" id="PTHR37484:SF1">
    <property type="entry name" value="ROD SHAPE-DETERMINING PROTEIN MRED"/>
    <property type="match status" value="1"/>
</dbReference>
<gene>
    <name evidence="9" type="primary">mreD</name>
    <name evidence="9" type="ORF">GCM10007875_05980</name>
</gene>
<dbReference type="Pfam" id="PF04093">
    <property type="entry name" value="MreD"/>
    <property type="match status" value="1"/>
</dbReference>
<dbReference type="PANTHER" id="PTHR37484">
    <property type="entry name" value="ROD SHAPE-DETERMINING PROTEIN MRED"/>
    <property type="match status" value="1"/>
</dbReference>
<feature type="transmembrane region" description="Helical" evidence="8">
    <location>
        <begin position="137"/>
        <end position="160"/>
    </location>
</feature>
<evidence type="ECO:0000256" key="4">
    <source>
        <dbReference type="ARBA" id="ARBA00022692"/>
    </source>
</evidence>
<evidence type="ECO:0000313" key="9">
    <source>
        <dbReference type="EMBL" id="GLR25510.1"/>
    </source>
</evidence>
<dbReference type="InterPro" id="IPR007227">
    <property type="entry name" value="Cell_shape_determining_MreD"/>
</dbReference>
<feature type="transmembrane region" description="Helical" evidence="8">
    <location>
        <begin position="15"/>
        <end position="33"/>
    </location>
</feature>
<keyword evidence="6 8" id="KW-1133">Transmembrane helix</keyword>
<accession>A0ABQ5YNZ7</accession>
<evidence type="ECO:0000256" key="6">
    <source>
        <dbReference type="ARBA" id="ARBA00022989"/>
    </source>
</evidence>
<reference evidence="10" key="1">
    <citation type="journal article" date="2019" name="Int. J. Syst. Evol. Microbiol.">
        <title>The Global Catalogue of Microorganisms (GCM) 10K type strain sequencing project: providing services to taxonomists for standard genome sequencing and annotation.</title>
        <authorList>
            <consortium name="The Broad Institute Genomics Platform"/>
            <consortium name="The Broad Institute Genome Sequencing Center for Infectious Disease"/>
            <person name="Wu L."/>
            <person name="Ma J."/>
        </authorList>
    </citation>
    <scope>NUCLEOTIDE SEQUENCE [LARGE SCALE GENOMIC DNA]</scope>
    <source>
        <strain evidence="10">NBRC 105857</strain>
    </source>
</reference>
<feature type="transmembrane region" description="Helical" evidence="8">
    <location>
        <begin position="45"/>
        <end position="68"/>
    </location>
</feature>
<dbReference type="NCBIfam" id="TIGR03426">
    <property type="entry name" value="shape_MreD"/>
    <property type="match status" value="1"/>
</dbReference>
<organism evidence="9 10">
    <name type="scientific">Limnobacter litoralis</name>
    <dbReference type="NCBI Taxonomy" id="481366"/>
    <lineage>
        <taxon>Bacteria</taxon>
        <taxon>Pseudomonadati</taxon>
        <taxon>Pseudomonadota</taxon>
        <taxon>Betaproteobacteria</taxon>
        <taxon>Burkholderiales</taxon>
        <taxon>Burkholderiaceae</taxon>
        <taxon>Limnobacter</taxon>
    </lineage>
</organism>
<evidence type="ECO:0000256" key="8">
    <source>
        <dbReference type="SAM" id="Phobius"/>
    </source>
</evidence>
<evidence type="ECO:0000256" key="5">
    <source>
        <dbReference type="ARBA" id="ARBA00022960"/>
    </source>
</evidence>
<keyword evidence="7 8" id="KW-0472">Membrane</keyword>
<feature type="transmembrane region" description="Helical" evidence="8">
    <location>
        <begin position="110"/>
        <end position="131"/>
    </location>
</feature>